<evidence type="ECO:0000259" key="3">
    <source>
        <dbReference type="Pfam" id="PF02581"/>
    </source>
</evidence>
<evidence type="ECO:0000313" key="4">
    <source>
        <dbReference type="EMBL" id="KPV44979.1"/>
    </source>
</evidence>
<dbReference type="AlphaFoldDB" id="A0A0P9CZ11"/>
<proteinExistence type="predicted"/>
<keyword evidence="2" id="KW-0784">Thiamine biosynthesis</keyword>
<dbReference type="Proteomes" id="UP000050515">
    <property type="component" value="Unassembled WGS sequence"/>
</dbReference>
<dbReference type="EMBL" id="LKBG01000259">
    <property type="protein sequence ID" value="KQB34051.1"/>
    <property type="molecule type" value="Genomic_DNA"/>
</dbReference>
<dbReference type="InterPro" id="IPR036206">
    <property type="entry name" value="ThiamineP_synth_sf"/>
</dbReference>
<protein>
    <recommendedName>
        <fullName evidence="3">Thiamine phosphate synthase/TenI domain-containing protein</fullName>
    </recommendedName>
</protein>
<dbReference type="OrthoDB" id="85572at2157"/>
<dbReference type="PANTHER" id="PTHR20857:SF23">
    <property type="entry name" value="THIAMINE BIOSYNTHETIC BIFUNCTIONAL ENZYME"/>
    <property type="match status" value="1"/>
</dbReference>
<evidence type="ECO:0000313" key="6">
    <source>
        <dbReference type="Proteomes" id="UP000050320"/>
    </source>
</evidence>
<reference evidence="4 7" key="1">
    <citation type="submission" date="2015-09" db="EMBL/GenBank/DDBJ databases">
        <title>Draft genome sequence of Acidiplasma aeolicum DSM 18409.</title>
        <authorList>
            <person name="Hemp J."/>
        </authorList>
    </citation>
    <scope>NUCLEOTIDE SEQUENCE [LARGE SCALE GENOMIC DNA]</scope>
    <source>
        <strain evidence="4 7">V</strain>
    </source>
</reference>
<dbReference type="Proteomes" id="UP000050320">
    <property type="component" value="Unassembled WGS sequence"/>
</dbReference>
<feature type="domain" description="Thiamine phosphate synthase/TenI" evidence="3">
    <location>
        <begin position="7"/>
        <end position="182"/>
    </location>
</feature>
<evidence type="ECO:0000313" key="7">
    <source>
        <dbReference type="Proteomes" id="UP000050515"/>
    </source>
</evidence>
<evidence type="ECO:0000313" key="5">
    <source>
        <dbReference type="EMBL" id="KQB34051.1"/>
    </source>
</evidence>
<dbReference type="RefSeq" id="WP_048100773.1">
    <property type="nucleotide sequence ID" value="NZ_JBBYJF010000015.1"/>
</dbReference>
<dbReference type="GO" id="GO:0004789">
    <property type="term" value="F:thiamine-phosphate diphosphorylase activity"/>
    <property type="evidence" value="ECO:0007669"/>
    <property type="project" value="TreeGrafter"/>
</dbReference>
<dbReference type="Gene3D" id="3.20.20.70">
    <property type="entry name" value="Aldolase class I"/>
    <property type="match status" value="1"/>
</dbReference>
<keyword evidence="6" id="KW-1185">Reference proteome</keyword>
<organism evidence="4 7">
    <name type="scientific">Acidiplasma aeolicum</name>
    <dbReference type="NCBI Taxonomy" id="507754"/>
    <lineage>
        <taxon>Archaea</taxon>
        <taxon>Methanobacteriati</taxon>
        <taxon>Thermoplasmatota</taxon>
        <taxon>Thermoplasmata</taxon>
        <taxon>Thermoplasmatales</taxon>
        <taxon>Ferroplasmaceae</taxon>
        <taxon>Acidiplasma</taxon>
    </lineage>
</organism>
<dbReference type="InterPro" id="IPR022998">
    <property type="entry name" value="ThiamineP_synth_TenI"/>
</dbReference>
<dbReference type="PANTHER" id="PTHR20857">
    <property type="entry name" value="THIAMINE-PHOSPHATE PYROPHOSPHORYLASE"/>
    <property type="match status" value="1"/>
</dbReference>
<reference evidence="5 6" key="2">
    <citation type="submission" date="2015-09" db="EMBL/GenBank/DDBJ databases">
        <title>Heavy metals and arsenic resistance mechanisms in polyextremophilic archaea of the family Ferroplasmaceae.</title>
        <authorList>
            <person name="Bulaev A.G."/>
            <person name="Kanygina A.V."/>
        </authorList>
    </citation>
    <scope>NUCLEOTIDE SEQUENCE [LARGE SCALE GENOMIC DNA]</scope>
    <source>
        <strain evidence="5 6">VT</strain>
    </source>
</reference>
<name>A0A0P9CZ11_9ARCH</name>
<dbReference type="GO" id="GO:0005737">
    <property type="term" value="C:cytoplasm"/>
    <property type="evidence" value="ECO:0007669"/>
    <property type="project" value="TreeGrafter"/>
</dbReference>
<comment type="caution">
    <text evidence="4">The sequence shown here is derived from an EMBL/GenBank/DDBJ whole genome shotgun (WGS) entry which is preliminary data.</text>
</comment>
<evidence type="ECO:0000256" key="1">
    <source>
        <dbReference type="ARBA" id="ARBA00004948"/>
    </source>
</evidence>
<dbReference type="Pfam" id="PF02581">
    <property type="entry name" value="TMP-TENI"/>
    <property type="match status" value="1"/>
</dbReference>
<dbReference type="EMBL" id="LJCQ01000400">
    <property type="protein sequence ID" value="KPV44979.1"/>
    <property type="molecule type" value="Genomic_DNA"/>
</dbReference>
<dbReference type="GeneID" id="84221811"/>
<sequence length="204" mass="22992">MKSISGLYLVTYNYNKPNLLNIIEDSLNGGVDIVEYMDTSGKNIDYGKKIRKLCDDYGKKLTVFNDISLMDNINADGIHFASNTEIEKIREYRSKYKNKIFGISVHCSREMALKYQDYVDYISTGLCFKSESNKNAEICCLDLLKNMDGIHVPVFAVGGINDKNIDEILRYPVSGVVVVSYIMNSSNPKMAAKKLKEKLKLAGL</sequence>
<dbReference type="GO" id="GO:0009228">
    <property type="term" value="P:thiamine biosynthetic process"/>
    <property type="evidence" value="ECO:0007669"/>
    <property type="project" value="UniProtKB-KW"/>
</dbReference>
<dbReference type="PATRIC" id="fig|507754.4.peg.1412"/>
<dbReference type="InterPro" id="IPR013785">
    <property type="entry name" value="Aldolase_TIM"/>
</dbReference>
<evidence type="ECO:0000256" key="2">
    <source>
        <dbReference type="ARBA" id="ARBA00022977"/>
    </source>
</evidence>
<dbReference type="CDD" id="cd00564">
    <property type="entry name" value="TMP_TenI"/>
    <property type="match status" value="1"/>
</dbReference>
<dbReference type="SUPFAM" id="SSF51391">
    <property type="entry name" value="Thiamin phosphate synthase"/>
    <property type="match status" value="1"/>
</dbReference>
<accession>A0A0P9CZ11</accession>
<gene>
    <name evidence="5" type="ORF">AOG54_05810</name>
    <name evidence="4" type="ORF">SE19_08475</name>
</gene>
<comment type="pathway">
    <text evidence="1">Cofactor biosynthesis; thiamine diphosphate biosynthesis.</text>
</comment>